<dbReference type="AlphaFoldDB" id="A0A9W5V604"/>
<accession>A0A9W5V604</accession>
<evidence type="ECO:0000256" key="1">
    <source>
        <dbReference type="ARBA" id="ARBA00022679"/>
    </source>
</evidence>
<dbReference type="Gene3D" id="3.40.50.2000">
    <property type="entry name" value="Glycogen Phosphorylase B"/>
    <property type="match status" value="2"/>
</dbReference>
<dbReference type="Pfam" id="PF00534">
    <property type="entry name" value="Glycos_transf_1"/>
    <property type="match status" value="1"/>
</dbReference>
<organism evidence="3 4">
    <name type="scientific">Bacillus cereus VD196</name>
    <dbReference type="NCBI Taxonomy" id="1053243"/>
    <lineage>
        <taxon>Bacteria</taxon>
        <taxon>Bacillati</taxon>
        <taxon>Bacillota</taxon>
        <taxon>Bacilli</taxon>
        <taxon>Bacillales</taxon>
        <taxon>Bacillaceae</taxon>
        <taxon>Bacillus</taxon>
        <taxon>Bacillus cereus group</taxon>
    </lineage>
</organism>
<dbReference type="Proteomes" id="UP000014023">
    <property type="component" value="Unassembled WGS sequence"/>
</dbReference>
<dbReference type="GO" id="GO:0016757">
    <property type="term" value="F:glycosyltransferase activity"/>
    <property type="evidence" value="ECO:0007669"/>
    <property type="project" value="InterPro"/>
</dbReference>
<gene>
    <name evidence="3" type="ORF">IKE_05882</name>
</gene>
<dbReference type="EMBL" id="AHFL01000062">
    <property type="protein sequence ID" value="EOO61608.1"/>
    <property type="molecule type" value="Genomic_DNA"/>
</dbReference>
<dbReference type="InterPro" id="IPR001296">
    <property type="entry name" value="Glyco_trans_1"/>
</dbReference>
<protein>
    <recommendedName>
        <fullName evidence="2">Glycosyl transferase family 1 domain-containing protein</fullName>
    </recommendedName>
</protein>
<dbReference type="PANTHER" id="PTHR46401">
    <property type="entry name" value="GLYCOSYLTRANSFERASE WBBK-RELATED"/>
    <property type="match status" value="1"/>
</dbReference>
<evidence type="ECO:0000313" key="3">
    <source>
        <dbReference type="EMBL" id="EOO61608.1"/>
    </source>
</evidence>
<dbReference type="GO" id="GO:0009103">
    <property type="term" value="P:lipopolysaccharide biosynthetic process"/>
    <property type="evidence" value="ECO:0007669"/>
    <property type="project" value="TreeGrafter"/>
</dbReference>
<dbReference type="CDD" id="cd03794">
    <property type="entry name" value="GT4_WbuB-like"/>
    <property type="match status" value="1"/>
</dbReference>
<evidence type="ECO:0000259" key="2">
    <source>
        <dbReference type="Pfam" id="PF00534"/>
    </source>
</evidence>
<comment type="caution">
    <text evidence="3">The sequence shown here is derived from an EMBL/GenBank/DDBJ whole genome shotgun (WGS) entry which is preliminary data.</text>
</comment>
<name>A0A9W5V604_BACCE</name>
<reference evidence="3 4" key="1">
    <citation type="submission" date="2012-12" db="EMBL/GenBank/DDBJ databases">
        <title>The Genome Sequence of Bacillus cereus VD196.</title>
        <authorList>
            <consortium name="The Broad Institute Genome Sequencing Platform"/>
            <consortium name="The Broad Institute Genome Sequencing Center for Infectious Disease"/>
            <person name="Feldgarden M."/>
            <person name="Van der Auwera G.A."/>
            <person name="Mahillon J."/>
            <person name="Duprez V."/>
            <person name="Timmery S."/>
            <person name="Mattelet C."/>
            <person name="Dierick K."/>
            <person name="Sun M."/>
            <person name="Yu Z."/>
            <person name="Zhu L."/>
            <person name="Hu X."/>
            <person name="Shank E.B."/>
            <person name="Swiecicka I."/>
            <person name="Hansen B.M."/>
            <person name="Andrup L."/>
            <person name="Walker B."/>
            <person name="Young S.K."/>
            <person name="Zeng Q."/>
            <person name="Gargeya S."/>
            <person name="Fitzgerald M."/>
            <person name="Haas B."/>
            <person name="Abouelleil A."/>
            <person name="Alvarado L."/>
            <person name="Arachchi H.M."/>
            <person name="Berlin A.M."/>
            <person name="Chapman S.B."/>
            <person name="Dewar J."/>
            <person name="Goldberg J."/>
            <person name="Griggs A."/>
            <person name="Gujja S."/>
            <person name="Hansen M."/>
            <person name="Howarth C."/>
            <person name="Imamovic A."/>
            <person name="Larimer J."/>
            <person name="McCowan C."/>
            <person name="Murphy C."/>
            <person name="Neiman D."/>
            <person name="Pearson M."/>
            <person name="Priest M."/>
            <person name="Roberts A."/>
            <person name="Saif S."/>
            <person name="Shea T."/>
            <person name="Sisk P."/>
            <person name="Sykes S."/>
            <person name="Wortman J."/>
            <person name="Nusbaum C."/>
            <person name="Birren B."/>
        </authorList>
    </citation>
    <scope>NUCLEOTIDE SEQUENCE [LARGE SCALE GENOMIC DNA]</scope>
    <source>
        <strain evidence="3 4">VD196</strain>
    </source>
</reference>
<dbReference type="SUPFAM" id="SSF53756">
    <property type="entry name" value="UDP-Glycosyltransferase/glycogen phosphorylase"/>
    <property type="match status" value="1"/>
</dbReference>
<evidence type="ECO:0000313" key="4">
    <source>
        <dbReference type="Proteomes" id="UP000014023"/>
    </source>
</evidence>
<proteinExistence type="predicted"/>
<keyword evidence="1" id="KW-0808">Transferase</keyword>
<dbReference type="PANTHER" id="PTHR46401:SF2">
    <property type="entry name" value="GLYCOSYLTRANSFERASE WBBK-RELATED"/>
    <property type="match status" value="1"/>
</dbReference>
<feature type="domain" description="Glycosyl transferase family 1" evidence="2">
    <location>
        <begin position="221"/>
        <end position="379"/>
    </location>
</feature>
<sequence length="406" mass="47002">MPIDGQDIRLQRTGMLAKELNKNGFDVTWWTSTVNHVTKTQRFMEDTEVEISEGYRIKLIHSNLYKKNVSFSRIKHYKDVSEKFLKMANKMEKPDLIVTCLPIINLSKQAILYKQHTNVPVILDIRDLWPDVFLDLFPKSLESCARFFLNPVFRDVELICSNATAIVGISPLFVKWGKDKVRKLSHNEFRCFPLGYYSHNVSEESDVQNALDFWGEYDLNRKFIICFFGNFGRQFDFDTVIEAAKILNKTHPDIRFVLCGSGDNHLKYKQKAKDCPNIIFPGWINSSNIRALMNISKLGLAPYKNTVNFKLNLPNKPIEYMSAGLPILSSIDGYLKTILQDYNAGVTYEDKDPESLAHHISNLYKETATLEQMSKNIRKLFNSHYSSEKIYGEYVTYIEELINNKN</sequence>